<protein>
    <submittedName>
        <fullName evidence="1">Uncharacterized protein</fullName>
    </submittedName>
</protein>
<gene>
    <name evidence="1" type="ORF">BDN72DRAFT_635201</name>
</gene>
<keyword evidence="2" id="KW-1185">Reference proteome</keyword>
<dbReference type="EMBL" id="ML208266">
    <property type="protein sequence ID" value="TFK74833.1"/>
    <property type="molecule type" value="Genomic_DNA"/>
</dbReference>
<name>A0ACD3B9R0_9AGAR</name>
<accession>A0ACD3B9R0</accession>
<reference evidence="1 2" key="1">
    <citation type="journal article" date="2019" name="Nat. Ecol. Evol.">
        <title>Megaphylogeny resolves global patterns of mushroom evolution.</title>
        <authorList>
            <person name="Varga T."/>
            <person name="Krizsan K."/>
            <person name="Foldi C."/>
            <person name="Dima B."/>
            <person name="Sanchez-Garcia M."/>
            <person name="Sanchez-Ramirez S."/>
            <person name="Szollosi G.J."/>
            <person name="Szarkandi J.G."/>
            <person name="Papp V."/>
            <person name="Albert L."/>
            <person name="Andreopoulos W."/>
            <person name="Angelini C."/>
            <person name="Antonin V."/>
            <person name="Barry K.W."/>
            <person name="Bougher N.L."/>
            <person name="Buchanan P."/>
            <person name="Buyck B."/>
            <person name="Bense V."/>
            <person name="Catcheside P."/>
            <person name="Chovatia M."/>
            <person name="Cooper J."/>
            <person name="Damon W."/>
            <person name="Desjardin D."/>
            <person name="Finy P."/>
            <person name="Geml J."/>
            <person name="Haridas S."/>
            <person name="Hughes K."/>
            <person name="Justo A."/>
            <person name="Karasinski D."/>
            <person name="Kautmanova I."/>
            <person name="Kiss B."/>
            <person name="Kocsube S."/>
            <person name="Kotiranta H."/>
            <person name="LaButti K.M."/>
            <person name="Lechner B.E."/>
            <person name="Liimatainen K."/>
            <person name="Lipzen A."/>
            <person name="Lukacs Z."/>
            <person name="Mihaltcheva S."/>
            <person name="Morgado L.N."/>
            <person name="Niskanen T."/>
            <person name="Noordeloos M.E."/>
            <person name="Ohm R.A."/>
            <person name="Ortiz-Santana B."/>
            <person name="Ovrebo C."/>
            <person name="Racz N."/>
            <person name="Riley R."/>
            <person name="Savchenko A."/>
            <person name="Shiryaev A."/>
            <person name="Soop K."/>
            <person name="Spirin V."/>
            <person name="Szebenyi C."/>
            <person name="Tomsovsky M."/>
            <person name="Tulloss R.E."/>
            <person name="Uehling J."/>
            <person name="Grigoriev I.V."/>
            <person name="Vagvolgyi C."/>
            <person name="Papp T."/>
            <person name="Martin F.M."/>
            <person name="Miettinen O."/>
            <person name="Hibbett D.S."/>
            <person name="Nagy L.G."/>
        </authorList>
    </citation>
    <scope>NUCLEOTIDE SEQUENCE [LARGE SCALE GENOMIC DNA]</scope>
    <source>
        <strain evidence="1 2">NL-1719</strain>
    </source>
</reference>
<evidence type="ECO:0000313" key="1">
    <source>
        <dbReference type="EMBL" id="TFK74833.1"/>
    </source>
</evidence>
<dbReference type="Proteomes" id="UP000308600">
    <property type="component" value="Unassembled WGS sequence"/>
</dbReference>
<sequence length="180" mass="20285">MYVWVYTGKGNANAFVGGTSRRYFVKISHISIASEQEKWPLESELTLVLCFGAFVADCWIMPEIGASLLPSLVVRWSETAHHCTCYRLRPSHSLVGRSHQCFDRKVSLTRLLMAGLPSPIDSQRCRMPMPFTSWVKVLFSDLARTKNPSLAIRVQHDYPTWAVRLAARASQPSSDVSNLI</sequence>
<evidence type="ECO:0000313" key="2">
    <source>
        <dbReference type="Proteomes" id="UP000308600"/>
    </source>
</evidence>
<organism evidence="1 2">
    <name type="scientific">Pluteus cervinus</name>
    <dbReference type="NCBI Taxonomy" id="181527"/>
    <lineage>
        <taxon>Eukaryota</taxon>
        <taxon>Fungi</taxon>
        <taxon>Dikarya</taxon>
        <taxon>Basidiomycota</taxon>
        <taxon>Agaricomycotina</taxon>
        <taxon>Agaricomycetes</taxon>
        <taxon>Agaricomycetidae</taxon>
        <taxon>Agaricales</taxon>
        <taxon>Pluteineae</taxon>
        <taxon>Pluteaceae</taxon>
        <taxon>Pluteus</taxon>
    </lineage>
</organism>
<proteinExistence type="predicted"/>